<reference evidence="1" key="1">
    <citation type="submission" date="2021-05" db="EMBL/GenBank/DDBJ databases">
        <authorList>
            <person name="Scholz U."/>
            <person name="Mascher M."/>
            <person name="Fiebig A."/>
        </authorList>
    </citation>
    <scope>NUCLEOTIDE SEQUENCE [LARGE SCALE GENOMIC DNA]</scope>
</reference>
<keyword evidence="2" id="KW-1185">Reference proteome</keyword>
<name>A0ACD5UEW6_AVESA</name>
<proteinExistence type="predicted"/>
<dbReference type="Proteomes" id="UP001732700">
    <property type="component" value="Chromosome 2A"/>
</dbReference>
<evidence type="ECO:0000313" key="1">
    <source>
        <dbReference type="EnsemblPlants" id="AVESA.00010b.r2.2AG0239760.1.CDS.1"/>
    </source>
</evidence>
<dbReference type="EnsemblPlants" id="AVESA.00010b.r2.2AG0239760.1">
    <property type="protein sequence ID" value="AVESA.00010b.r2.2AG0239760.1.CDS.1"/>
    <property type="gene ID" value="AVESA.00010b.r2.2AG0239760"/>
</dbReference>
<organism evidence="1 2">
    <name type="scientific">Avena sativa</name>
    <name type="common">Oat</name>
    <dbReference type="NCBI Taxonomy" id="4498"/>
    <lineage>
        <taxon>Eukaryota</taxon>
        <taxon>Viridiplantae</taxon>
        <taxon>Streptophyta</taxon>
        <taxon>Embryophyta</taxon>
        <taxon>Tracheophyta</taxon>
        <taxon>Spermatophyta</taxon>
        <taxon>Magnoliopsida</taxon>
        <taxon>Liliopsida</taxon>
        <taxon>Poales</taxon>
        <taxon>Poaceae</taxon>
        <taxon>BOP clade</taxon>
        <taxon>Pooideae</taxon>
        <taxon>Poodae</taxon>
        <taxon>Poeae</taxon>
        <taxon>Poeae Chloroplast Group 1 (Aveneae type)</taxon>
        <taxon>Aveninae</taxon>
        <taxon>Avena</taxon>
    </lineage>
</organism>
<accession>A0ACD5UEW6</accession>
<protein>
    <submittedName>
        <fullName evidence="1">Uncharacterized protein</fullName>
    </submittedName>
</protein>
<reference evidence="1" key="2">
    <citation type="submission" date="2025-09" db="UniProtKB">
        <authorList>
            <consortium name="EnsemblPlants"/>
        </authorList>
    </citation>
    <scope>IDENTIFICATION</scope>
</reference>
<evidence type="ECO:0000313" key="2">
    <source>
        <dbReference type="Proteomes" id="UP001732700"/>
    </source>
</evidence>
<sequence length="117" mass="12181">MKKGGLLGCVSTGACRVAPGAVLSPSSPTSPGKVPAGHVPVEVGAEGEETERFLVPAELLGRPPIAELLRRAAQEYGYARRGPLRIPCPAAAFRRLLSALAGRDCRALSLPHYAVVV</sequence>